<dbReference type="RefSeq" id="WP_371841973.1">
    <property type="nucleotide sequence ID" value="NZ_JBGMEK010000279.1"/>
</dbReference>
<dbReference type="EMBL" id="JBGMEK010000279">
    <property type="protein sequence ID" value="MFA0814131.1"/>
    <property type="molecule type" value="Genomic_DNA"/>
</dbReference>
<keyword evidence="3" id="KW-1185">Reference proteome</keyword>
<evidence type="ECO:0000313" key="2">
    <source>
        <dbReference type="EMBL" id="MFA0814131.1"/>
    </source>
</evidence>
<evidence type="ECO:0000256" key="1">
    <source>
        <dbReference type="SAM" id="MobiDB-lite"/>
    </source>
</evidence>
<proteinExistence type="predicted"/>
<reference evidence="2 3" key="1">
    <citation type="submission" date="2024-08" db="EMBL/GenBank/DDBJ databases">
        <authorList>
            <person name="Ishaq N."/>
        </authorList>
    </citation>
    <scope>NUCLEOTIDE SEQUENCE [LARGE SCALE GENOMIC DNA]</scope>
    <source>
        <strain evidence="2 3">DSM 18651</strain>
    </source>
</reference>
<evidence type="ECO:0000313" key="3">
    <source>
        <dbReference type="Proteomes" id="UP001569428"/>
    </source>
</evidence>
<accession>A0ABV4P7P4</accession>
<feature type="region of interest" description="Disordered" evidence="1">
    <location>
        <begin position="1"/>
        <end position="23"/>
    </location>
</feature>
<protein>
    <submittedName>
        <fullName evidence="2">Uncharacterized protein</fullName>
    </submittedName>
</protein>
<comment type="caution">
    <text evidence="2">The sequence shown here is derived from an EMBL/GenBank/DDBJ whole genome shotgun (WGS) entry which is preliminary data.</text>
</comment>
<gene>
    <name evidence="2" type="ORF">ACCI49_25015</name>
</gene>
<name>A0ABV4P7P4_9GAMM</name>
<sequence>MSKKPANALPRNESRKKIPAQSTKNYTELQVGKLERQDMESLCEEVVNDFCCQSKLSETPQKLIEELGGAL</sequence>
<dbReference type="Proteomes" id="UP001569428">
    <property type="component" value="Unassembled WGS sequence"/>
</dbReference>
<organism evidence="2 3">
    <name type="scientific">Microbulbifer epialgicus</name>
    <dbReference type="NCBI Taxonomy" id="393907"/>
    <lineage>
        <taxon>Bacteria</taxon>
        <taxon>Pseudomonadati</taxon>
        <taxon>Pseudomonadota</taxon>
        <taxon>Gammaproteobacteria</taxon>
        <taxon>Cellvibrionales</taxon>
        <taxon>Microbulbiferaceae</taxon>
        <taxon>Microbulbifer</taxon>
    </lineage>
</organism>